<dbReference type="PROSITE" id="PS51198">
    <property type="entry name" value="UVRD_HELICASE_ATP_BIND"/>
    <property type="match status" value="1"/>
</dbReference>
<comment type="catalytic activity">
    <reaction evidence="8">
        <text>ATP + H2O = ADP + phosphate + H(+)</text>
        <dbReference type="Rhea" id="RHEA:13065"/>
        <dbReference type="ChEBI" id="CHEBI:15377"/>
        <dbReference type="ChEBI" id="CHEBI:15378"/>
        <dbReference type="ChEBI" id="CHEBI:30616"/>
        <dbReference type="ChEBI" id="CHEBI:43474"/>
        <dbReference type="ChEBI" id="CHEBI:456216"/>
        <dbReference type="EC" id="5.6.2.4"/>
    </reaction>
</comment>
<keyword evidence="10" id="KW-0175">Coiled coil</keyword>
<evidence type="ECO:0000256" key="10">
    <source>
        <dbReference type="SAM" id="Coils"/>
    </source>
</evidence>
<comment type="catalytic activity">
    <reaction evidence="6">
        <text>Couples ATP hydrolysis with the unwinding of duplex DNA by translocating in the 3'-5' direction.</text>
        <dbReference type="EC" id="5.6.2.4"/>
    </reaction>
</comment>
<feature type="compositionally biased region" description="Basic and acidic residues" evidence="11">
    <location>
        <begin position="1"/>
        <end position="13"/>
    </location>
</feature>
<keyword evidence="15" id="KW-1185">Reference proteome</keyword>
<keyword evidence="3 9" id="KW-0347">Helicase</keyword>
<reference evidence="14" key="1">
    <citation type="submission" date="2023-07" db="EMBL/GenBank/DDBJ databases">
        <authorList>
            <consortium name="CYATHOMIX"/>
        </authorList>
    </citation>
    <scope>NUCLEOTIDE SEQUENCE</scope>
    <source>
        <strain evidence="14">N/A</strain>
    </source>
</reference>
<keyword evidence="1 9" id="KW-0547">Nucleotide-binding</keyword>
<dbReference type="Pfam" id="PF00580">
    <property type="entry name" value="UvrD-helicase"/>
    <property type="match status" value="1"/>
</dbReference>
<dbReference type="Proteomes" id="UP001176961">
    <property type="component" value="Unassembled WGS sequence"/>
</dbReference>
<keyword evidence="4 9" id="KW-0067">ATP-binding</keyword>
<evidence type="ECO:0000256" key="9">
    <source>
        <dbReference type="PROSITE-ProRule" id="PRU00560"/>
    </source>
</evidence>
<evidence type="ECO:0000256" key="4">
    <source>
        <dbReference type="ARBA" id="ARBA00022840"/>
    </source>
</evidence>
<feature type="domain" description="UvrD-like helicase C-terminal" evidence="13">
    <location>
        <begin position="340"/>
        <end position="551"/>
    </location>
</feature>
<comment type="caution">
    <text evidence="14">The sequence shown here is derived from an EMBL/GenBank/DDBJ whole genome shotgun (WGS) entry which is preliminary data.</text>
</comment>
<name>A0AA36M2M0_CYLNA</name>
<accession>A0AA36M2M0</accession>
<dbReference type="InterPro" id="IPR014017">
    <property type="entry name" value="DNA_helicase_UvrD-like_C"/>
</dbReference>
<dbReference type="GO" id="GO:0016787">
    <property type="term" value="F:hydrolase activity"/>
    <property type="evidence" value="ECO:0007669"/>
    <property type="project" value="UniProtKB-UniRule"/>
</dbReference>
<evidence type="ECO:0000256" key="11">
    <source>
        <dbReference type="SAM" id="MobiDB-lite"/>
    </source>
</evidence>
<dbReference type="GO" id="GO:0000725">
    <property type="term" value="P:recombinational repair"/>
    <property type="evidence" value="ECO:0007669"/>
    <property type="project" value="TreeGrafter"/>
</dbReference>
<feature type="domain" description="UvrD-like helicase ATP-binding" evidence="12">
    <location>
        <begin position="1"/>
        <end position="424"/>
    </location>
</feature>
<dbReference type="Gene3D" id="3.40.50.300">
    <property type="entry name" value="P-loop containing nucleotide triphosphate hydrolases"/>
    <property type="match status" value="2"/>
</dbReference>
<evidence type="ECO:0000256" key="5">
    <source>
        <dbReference type="ARBA" id="ARBA00023235"/>
    </source>
</evidence>
<evidence type="ECO:0000256" key="8">
    <source>
        <dbReference type="ARBA" id="ARBA00048988"/>
    </source>
</evidence>
<evidence type="ECO:0000256" key="6">
    <source>
        <dbReference type="ARBA" id="ARBA00034617"/>
    </source>
</evidence>
<sequence>MREKIEKELRNQSDNEIMSRTAKGMTEEEARENPVTKALESIHQCTISTFHGFCSALLHEFPMEAGVPIRYAIMDALATQELVTDTIDETLNQPDETLYEDVTLLLSHLSRKDVLSAIEKFYNVWTEHASWFDDLENNPEIVSEQWEEWKKEIVEEVRKWIVSDGELKKYHAIENSNKKSRENLERLKSVYQTVKDASTYEEKYRSLLAFSQQTKIPTGKIYDGLDKYYISVVKKSHVISSCLPFEKTDPRRQLMIAIMQAAGRITRHVYSVIVQRKKDGGFLDFNDLIRYVERMFDTNQNIVDELKKRYKFLLVDEVQDNDAVLTKLVELDVNYRTVPYLINDVINKVFTQLFRSYPEDDIQYPQIQANRQTSVGTFTRIHTSEEKGEEAKILASWIYSKVSAGSLMVCDSGEITRPATYRDFTVLIRKKSSLTHLIAAFKEYGIPYHVHKGSGLFKEPEIVDLLNVIKASVYRNDDIALYGALISPYFGISDELLATVLAETGNESQSLWNRLSKTKNAEIAEALGKLSMFREVACYEQMPTFLRNHCS</sequence>
<dbReference type="Gene3D" id="1.10.3170.10">
    <property type="entry name" value="Recbcd, chain B, domain 2"/>
    <property type="match status" value="1"/>
</dbReference>
<evidence type="ECO:0000256" key="1">
    <source>
        <dbReference type="ARBA" id="ARBA00022741"/>
    </source>
</evidence>
<keyword evidence="2 9" id="KW-0378">Hydrolase</keyword>
<dbReference type="SUPFAM" id="SSF52540">
    <property type="entry name" value="P-loop containing nucleoside triphosphate hydrolases"/>
    <property type="match status" value="1"/>
</dbReference>
<dbReference type="GO" id="GO:0005524">
    <property type="term" value="F:ATP binding"/>
    <property type="evidence" value="ECO:0007669"/>
    <property type="project" value="UniProtKB-UniRule"/>
</dbReference>
<comment type="caution">
    <text evidence="9">Lacks conserved residue(s) required for the propagation of feature annotation.</text>
</comment>
<dbReference type="EMBL" id="CATQJL010000206">
    <property type="protein sequence ID" value="CAJ0596539.1"/>
    <property type="molecule type" value="Genomic_DNA"/>
</dbReference>
<dbReference type="GO" id="GO:0003677">
    <property type="term" value="F:DNA binding"/>
    <property type="evidence" value="ECO:0007669"/>
    <property type="project" value="InterPro"/>
</dbReference>
<evidence type="ECO:0000313" key="14">
    <source>
        <dbReference type="EMBL" id="CAJ0596539.1"/>
    </source>
</evidence>
<evidence type="ECO:0000259" key="12">
    <source>
        <dbReference type="PROSITE" id="PS51198"/>
    </source>
</evidence>
<feature type="region of interest" description="Disordered" evidence="11">
    <location>
        <begin position="1"/>
        <end position="32"/>
    </location>
</feature>
<feature type="coiled-coil region" evidence="10">
    <location>
        <begin position="170"/>
        <end position="197"/>
    </location>
</feature>
<dbReference type="AlphaFoldDB" id="A0AA36M2M0"/>
<evidence type="ECO:0000256" key="3">
    <source>
        <dbReference type="ARBA" id="ARBA00022806"/>
    </source>
</evidence>
<proteinExistence type="predicted"/>
<evidence type="ECO:0000256" key="2">
    <source>
        <dbReference type="ARBA" id="ARBA00022801"/>
    </source>
</evidence>
<dbReference type="PANTHER" id="PTHR11070:SF2">
    <property type="entry name" value="ATP-DEPENDENT DNA HELICASE SRS2"/>
    <property type="match status" value="1"/>
</dbReference>
<evidence type="ECO:0000313" key="15">
    <source>
        <dbReference type="Proteomes" id="UP001176961"/>
    </source>
</evidence>
<keyword evidence="5" id="KW-0413">Isomerase</keyword>
<dbReference type="PANTHER" id="PTHR11070">
    <property type="entry name" value="UVRD / RECB / PCRA DNA HELICASE FAMILY MEMBER"/>
    <property type="match status" value="1"/>
</dbReference>
<evidence type="ECO:0000259" key="13">
    <source>
        <dbReference type="PROSITE" id="PS51217"/>
    </source>
</evidence>
<protein>
    <recommendedName>
        <fullName evidence="7">DNA 3'-5' helicase</fullName>
        <ecNumber evidence="7">5.6.2.4</ecNumber>
    </recommendedName>
</protein>
<gene>
    <name evidence="14" type="ORF">CYNAS_LOCUS8522</name>
</gene>
<organism evidence="14 15">
    <name type="scientific">Cylicocyclus nassatus</name>
    <name type="common">Nematode worm</name>
    <dbReference type="NCBI Taxonomy" id="53992"/>
    <lineage>
        <taxon>Eukaryota</taxon>
        <taxon>Metazoa</taxon>
        <taxon>Ecdysozoa</taxon>
        <taxon>Nematoda</taxon>
        <taxon>Chromadorea</taxon>
        <taxon>Rhabditida</taxon>
        <taxon>Rhabditina</taxon>
        <taxon>Rhabditomorpha</taxon>
        <taxon>Strongyloidea</taxon>
        <taxon>Strongylidae</taxon>
        <taxon>Cylicocyclus</taxon>
    </lineage>
</organism>
<evidence type="ECO:0000256" key="7">
    <source>
        <dbReference type="ARBA" id="ARBA00034808"/>
    </source>
</evidence>
<dbReference type="Gene3D" id="1.10.486.10">
    <property type="entry name" value="PCRA, domain 4"/>
    <property type="match status" value="1"/>
</dbReference>
<dbReference type="GO" id="GO:0043138">
    <property type="term" value="F:3'-5' DNA helicase activity"/>
    <property type="evidence" value="ECO:0007669"/>
    <property type="project" value="UniProtKB-EC"/>
</dbReference>
<dbReference type="InterPro" id="IPR000212">
    <property type="entry name" value="DNA_helicase_UvrD/REP"/>
</dbReference>
<dbReference type="InterPro" id="IPR027417">
    <property type="entry name" value="P-loop_NTPase"/>
</dbReference>
<dbReference type="InterPro" id="IPR014016">
    <property type="entry name" value="UvrD-like_ATP-bd"/>
</dbReference>
<dbReference type="EC" id="5.6.2.4" evidence="7"/>
<dbReference type="PROSITE" id="PS51217">
    <property type="entry name" value="UVRD_HELICASE_CTER"/>
    <property type="match status" value="1"/>
</dbReference>